<dbReference type="OrthoDB" id="6618165at2759"/>
<keyword evidence="2" id="KW-0812">Transmembrane</keyword>
<feature type="transmembrane region" description="Helical" evidence="2">
    <location>
        <begin position="191"/>
        <end position="211"/>
    </location>
</feature>
<keyword evidence="2" id="KW-0472">Membrane</keyword>
<evidence type="ECO:0000256" key="2">
    <source>
        <dbReference type="SAM" id="Phobius"/>
    </source>
</evidence>
<evidence type="ECO:0000313" key="4">
    <source>
        <dbReference type="EMBL" id="EDW81104.1"/>
    </source>
</evidence>
<evidence type="ECO:0000256" key="3">
    <source>
        <dbReference type="SAM" id="SignalP"/>
    </source>
</evidence>
<keyword evidence="3" id="KW-0732">Signal</keyword>
<evidence type="ECO:0000313" key="5">
    <source>
        <dbReference type="Proteomes" id="UP000007798"/>
    </source>
</evidence>
<keyword evidence="2" id="KW-1133">Transmembrane helix</keyword>
<keyword evidence="5" id="KW-1185">Reference proteome</keyword>
<reference evidence="4 5" key="1">
    <citation type="journal article" date="2007" name="Nature">
        <title>Evolution of genes and genomes on the Drosophila phylogeny.</title>
        <authorList>
            <consortium name="Drosophila 12 Genomes Consortium"/>
            <person name="Clark A.G."/>
            <person name="Eisen M.B."/>
            <person name="Smith D.R."/>
            <person name="Bergman C.M."/>
            <person name="Oliver B."/>
            <person name="Markow T.A."/>
            <person name="Kaufman T.C."/>
            <person name="Kellis M."/>
            <person name="Gelbart W."/>
            <person name="Iyer V.N."/>
            <person name="Pollard D.A."/>
            <person name="Sackton T.B."/>
            <person name="Larracuente A.M."/>
            <person name="Singh N.D."/>
            <person name="Abad J.P."/>
            <person name="Abt D.N."/>
            <person name="Adryan B."/>
            <person name="Aguade M."/>
            <person name="Akashi H."/>
            <person name="Anderson W.W."/>
            <person name="Aquadro C.F."/>
            <person name="Ardell D.H."/>
            <person name="Arguello R."/>
            <person name="Artieri C.G."/>
            <person name="Barbash D.A."/>
            <person name="Barker D."/>
            <person name="Barsanti P."/>
            <person name="Batterham P."/>
            <person name="Batzoglou S."/>
            <person name="Begun D."/>
            <person name="Bhutkar A."/>
            <person name="Blanco E."/>
            <person name="Bosak S.A."/>
            <person name="Bradley R.K."/>
            <person name="Brand A.D."/>
            <person name="Brent M.R."/>
            <person name="Brooks A.N."/>
            <person name="Brown R.H."/>
            <person name="Butlin R.K."/>
            <person name="Caggese C."/>
            <person name="Calvi B.R."/>
            <person name="Bernardo de Carvalho A."/>
            <person name="Caspi A."/>
            <person name="Castrezana S."/>
            <person name="Celniker S.E."/>
            <person name="Chang J.L."/>
            <person name="Chapple C."/>
            <person name="Chatterji S."/>
            <person name="Chinwalla A."/>
            <person name="Civetta A."/>
            <person name="Clifton S.W."/>
            <person name="Comeron J.M."/>
            <person name="Costello J.C."/>
            <person name="Coyne J.A."/>
            <person name="Daub J."/>
            <person name="David R.G."/>
            <person name="Delcher A.L."/>
            <person name="Delehaunty K."/>
            <person name="Do C.B."/>
            <person name="Ebling H."/>
            <person name="Edwards K."/>
            <person name="Eickbush T."/>
            <person name="Evans J.D."/>
            <person name="Filipski A."/>
            <person name="Findeiss S."/>
            <person name="Freyhult E."/>
            <person name="Fulton L."/>
            <person name="Fulton R."/>
            <person name="Garcia A.C."/>
            <person name="Gardiner A."/>
            <person name="Garfield D.A."/>
            <person name="Garvin B.E."/>
            <person name="Gibson G."/>
            <person name="Gilbert D."/>
            <person name="Gnerre S."/>
            <person name="Godfrey J."/>
            <person name="Good R."/>
            <person name="Gotea V."/>
            <person name="Gravely B."/>
            <person name="Greenberg A.J."/>
            <person name="Griffiths-Jones S."/>
            <person name="Gross S."/>
            <person name="Guigo R."/>
            <person name="Gustafson E.A."/>
            <person name="Haerty W."/>
            <person name="Hahn M.W."/>
            <person name="Halligan D.L."/>
            <person name="Halpern A.L."/>
            <person name="Halter G.M."/>
            <person name="Han M.V."/>
            <person name="Heger A."/>
            <person name="Hillier L."/>
            <person name="Hinrichs A.S."/>
            <person name="Holmes I."/>
            <person name="Hoskins R.A."/>
            <person name="Hubisz M.J."/>
            <person name="Hultmark D."/>
            <person name="Huntley M.A."/>
            <person name="Jaffe D.B."/>
            <person name="Jagadeeshan S."/>
            <person name="Jeck W.R."/>
            <person name="Johnson J."/>
            <person name="Jones C.D."/>
            <person name="Jordan W.C."/>
            <person name="Karpen G.H."/>
            <person name="Kataoka E."/>
            <person name="Keightley P.D."/>
            <person name="Kheradpour P."/>
            <person name="Kirkness E.F."/>
            <person name="Koerich L.B."/>
            <person name="Kristiansen K."/>
            <person name="Kudrna D."/>
            <person name="Kulathinal R.J."/>
            <person name="Kumar S."/>
            <person name="Kwok R."/>
            <person name="Lander E."/>
            <person name="Langley C.H."/>
            <person name="Lapoint R."/>
            <person name="Lazzaro B.P."/>
            <person name="Lee S.J."/>
            <person name="Levesque L."/>
            <person name="Li R."/>
            <person name="Lin C.F."/>
            <person name="Lin M.F."/>
            <person name="Lindblad-Toh K."/>
            <person name="Llopart A."/>
            <person name="Long M."/>
            <person name="Low L."/>
            <person name="Lozovsky E."/>
            <person name="Lu J."/>
            <person name="Luo M."/>
            <person name="Machado C.A."/>
            <person name="Makalowski W."/>
            <person name="Marzo M."/>
            <person name="Matsuda M."/>
            <person name="Matzkin L."/>
            <person name="McAllister B."/>
            <person name="McBride C.S."/>
            <person name="McKernan B."/>
            <person name="McKernan K."/>
            <person name="Mendez-Lago M."/>
            <person name="Minx P."/>
            <person name="Mollenhauer M.U."/>
            <person name="Montooth K."/>
            <person name="Mount S.M."/>
            <person name="Mu X."/>
            <person name="Myers E."/>
            <person name="Negre B."/>
            <person name="Newfeld S."/>
            <person name="Nielsen R."/>
            <person name="Noor M.A."/>
            <person name="O'Grady P."/>
            <person name="Pachter L."/>
            <person name="Papaceit M."/>
            <person name="Parisi M.J."/>
            <person name="Parisi M."/>
            <person name="Parts L."/>
            <person name="Pedersen J.S."/>
            <person name="Pesole G."/>
            <person name="Phillippy A.M."/>
            <person name="Ponting C.P."/>
            <person name="Pop M."/>
            <person name="Porcelli D."/>
            <person name="Powell J.R."/>
            <person name="Prohaska S."/>
            <person name="Pruitt K."/>
            <person name="Puig M."/>
            <person name="Quesneville H."/>
            <person name="Ram K.R."/>
            <person name="Rand D."/>
            <person name="Rasmussen M.D."/>
            <person name="Reed L.K."/>
            <person name="Reenan R."/>
            <person name="Reily A."/>
            <person name="Remington K.A."/>
            <person name="Rieger T.T."/>
            <person name="Ritchie M.G."/>
            <person name="Robin C."/>
            <person name="Rogers Y.H."/>
            <person name="Rohde C."/>
            <person name="Rozas J."/>
            <person name="Rubenfield M.J."/>
            <person name="Ruiz A."/>
            <person name="Russo S."/>
            <person name="Salzberg S.L."/>
            <person name="Sanchez-Gracia A."/>
            <person name="Saranga D.J."/>
            <person name="Sato H."/>
            <person name="Schaeffer S.W."/>
            <person name="Schatz M.C."/>
            <person name="Schlenke T."/>
            <person name="Schwartz R."/>
            <person name="Segarra C."/>
            <person name="Singh R.S."/>
            <person name="Sirot L."/>
            <person name="Sirota M."/>
            <person name="Sisneros N.B."/>
            <person name="Smith C.D."/>
            <person name="Smith T.F."/>
            <person name="Spieth J."/>
            <person name="Stage D.E."/>
            <person name="Stark A."/>
            <person name="Stephan W."/>
            <person name="Strausberg R.L."/>
            <person name="Strempel S."/>
            <person name="Sturgill D."/>
            <person name="Sutton G."/>
            <person name="Sutton G.G."/>
            <person name="Tao W."/>
            <person name="Teichmann S."/>
            <person name="Tobari Y.N."/>
            <person name="Tomimura Y."/>
            <person name="Tsolas J.M."/>
            <person name="Valente V.L."/>
            <person name="Venter E."/>
            <person name="Venter J.C."/>
            <person name="Vicario S."/>
            <person name="Vieira F.G."/>
            <person name="Vilella A.J."/>
            <person name="Villasante A."/>
            <person name="Walenz B."/>
            <person name="Wang J."/>
            <person name="Wasserman M."/>
            <person name="Watts T."/>
            <person name="Wilson D."/>
            <person name="Wilson R.K."/>
            <person name="Wing R.A."/>
            <person name="Wolfner M.F."/>
            <person name="Wong A."/>
            <person name="Wong G.K."/>
            <person name="Wu C.I."/>
            <person name="Wu G."/>
            <person name="Yamamoto D."/>
            <person name="Yang H.P."/>
            <person name="Yang S.P."/>
            <person name="Yorke J.A."/>
            <person name="Yoshida K."/>
            <person name="Zdobnov E."/>
            <person name="Zhang P."/>
            <person name="Zhang Y."/>
            <person name="Zimin A.V."/>
            <person name="Baldwin J."/>
            <person name="Abdouelleil A."/>
            <person name="Abdulkadir J."/>
            <person name="Abebe A."/>
            <person name="Abera B."/>
            <person name="Abreu J."/>
            <person name="Acer S.C."/>
            <person name="Aftuck L."/>
            <person name="Alexander A."/>
            <person name="An P."/>
            <person name="Anderson E."/>
            <person name="Anderson S."/>
            <person name="Arachi H."/>
            <person name="Azer M."/>
            <person name="Bachantsang P."/>
            <person name="Barry A."/>
            <person name="Bayul T."/>
            <person name="Berlin A."/>
            <person name="Bessette D."/>
            <person name="Bloom T."/>
            <person name="Blye J."/>
            <person name="Boguslavskiy L."/>
            <person name="Bonnet C."/>
            <person name="Boukhgalter B."/>
            <person name="Bourzgui I."/>
            <person name="Brown A."/>
            <person name="Cahill P."/>
            <person name="Channer S."/>
            <person name="Cheshatsang Y."/>
            <person name="Chuda L."/>
            <person name="Citroen M."/>
            <person name="Collymore A."/>
            <person name="Cooke P."/>
            <person name="Costello M."/>
            <person name="D'Aco K."/>
            <person name="Daza R."/>
            <person name="De Haan G."/>
            <person name="DeGray S."/>
            <person name="DeMaso C."/>
            <person name="Dhargay N."/>
            <person name="Dooley K."/>
            <person name="Dooley E."/>
            <person name="Doricent M."/>
            <person name="Dorje P."/>
            <person name="Dorjee K."/>
            <person name="Dupes A."/>
            <person name="Elong R."/>
            <person name="Falk J."/>
            <person name="Farina A."/>
            <person name="Faro S."/>
            <person name="Ferguson D."/>
            <person name="Fisher S."/>
            <person name="Foley C.D."/>
            <person name="Franke A."/>
            <person name="Friedrich D."/>
            <person name="Gadbois L."/>
            <person name="Gearin G."/>
            <person name="Gearin C.R."/>
            <person name="Giannoukos G."/>
            <person name="Goode T."/>
            <person name="Graham J."/>
            <person name="Grandbois E."/>
            <person name="Grewal S."/>
            <person name="Gyaltsen K."/>
            <person name="Hafez N."/>
            <person name="Hagos B."/>
            <person name="Hall J."/>
            <person name="Henson C."/>
            <person name="Hollinger A."/>
            <person name="Honan T."/>
            <person name="Huard M.D."/>
            <person name="Hughes L."/>
            <person name="Hurhula B."/>
            <person name="Husby M.E."/>
            <person name="Kamat A."/>
            <person name="Kanga B."/>
            <person name="Kashin S."/>
            <person name="Khazanovich D."/>
            <person name="Kisner P."/>
            <person name="Lance K."/>
            <person name="Lara M."/>
            <person name="Lee W."/>
            <person name="Lennon N."/>
            <person name="Letendre F."/>
            <person name="LeVine R."/>
            <person name="Lipovsky A."/>
            <person name="Liu X."/>
            <person name="Liu J."/>
            <person name="Liu S."/>
            <person name="Lokyitsang T."/>
            <person name="Lokyitsang Y."/>
            <person name="Lubonja R."/>
            <person name="Lui A."/>
            <person name="MacDonald P."/>
            <person name="Magnisalis V."/>
            <person name="Maru K."/>
            <person name="Matthews C."/>
            <person name="McCusker W."/>
            <person name="McDonough S."/>
            <person name="Mehta T."/>
            <person name="Meldrim J."/>
            <person name="Meneus L."/>
            <person name="Mihai O."/>
            <person name="Mihalev A."/>
            <person name="Mihova T."/>
            <person name="Mittelman R."/>
            <person name="Mlenga V."/>
            <person name="Montmayeur A."/>
            <person name="Mulrain L."/>
            <person name="Navidi A."/>
            <person name="Naylor J."/>
            <person name="Negash T."/>
            <person name="Nguyen T."/>
            <person name="Nguyen N."/>
            <person name="Nicol R."/>
            <person name="Norbu C."/>
            <person name="Norbu N."/>
            <person name="Novod N."/>
            <person name="O'Neill B."/>
            <person name="Osman S."/>
            <person name="Markiewicz E."/>
            <person name="Oyono O.L."/>
            <person name="Patti C."/>
            <person name="Phunkhang P."/>
            <person name="Pierre F."/>
            <person name="Priest M."/>
            <person name="Raghuraman S."/>
            <person name="Rege F."/>
            <person name="Reyes R."/>
            <person name="Rise C."/>
            <person name="Rogov P."/>
            <person name="Ross K."/>
            <person name="Ryan E."/>
            <person name="Settipalli S."/>
            <person name="Shea T."/>
            <person name="Sherpa N."/>
            <person name="Shi L."/>
            <person name="Shih D."/>
            <person name="Sparrow T."/>
            <person name="Spaulding J."/>
            <person name="Stalker J."/>
            <person name="Stange-Thomann N."/>
            <person name="Stavropoulos S."/>
            <person name="Stone C."/>
            <person name="Strader C."/>
            <person name="Tesfaye S."/>
            <person name="Thomson T."/>
            <person name="Thoulutsang Y."/>
            <person name="Thoulutsang D."/>
            <person name="Topham K."/>
            <person name="Topping I."/>
            <person name="Tsamla T."/>
            <person name="Vassiliev H."/>
            <person name="Vo A."/>
            <person name="Wangchuk T."/>
            <person name="Wangdi T."/>
            <person name="Weiand M."/>
            <person name="Wilkinson J."/>
            <person name="Wilson A."/>
            <person name="Yadav S."/>
            <person name="Young G."/>
            <person name="Yu Q."/>
            <person name="Zembek L."/>
            <person name="Zhong D."/>
            <person name="Zimmer A."/>
            <person name="Zwirko Z."/>
            <person name="Jaffe D.B."/>
            <person name="Alvarez P."/>
            <person name="Brockman W."/>
            <person name="Butler J."/>
            <person name="Chin C."/>
            <person name="Gnerre S."/>
            <person name="Grabherr M."/>
            <person name="Kleber M."/>
            <person name="Mauceli E."/>
            <person name="MacCallum I."/>
        </authorList>
    </citation>
    <scope>NUCLEOTIDE SEQUENCE [LARGE SCALE GENOMIC DNA]</scope>
    <source>
        <strain evidence="5">Tucson 14030-0811.24</strain>
    </source>
</reference>
<feature type="chain" id="PRO_5002819540" description="CG10035-PA" evidence="3">
    <location>
        <begin position="26"/>
        <end position="278"/>
    </location>
</feature>
<sequence>MTSRILETKFQAFFLLLLMLGDVLTLPALDTKGPLPVTPNTIEETDKLADSSVDAKPASDLEQSNVNETNAAISPESSEQSVPDNVASASSIDPASIYASGLITPEVFQQYLSQYGAAAYGPFAGAYPAPGLYPYPGPIVVQTGYEGFLAPAAVSQLEGTTVAAAPTPASSSNPLLAFASKLLPTILMSTLFRIAAVIVSAVGVILFGGAITSALCRLTPICEIPAKAVDILRSGGAQDVGRMLAEEMTPERVRRATEFVRNAIRKYRQLQQFTEEMD</sequence>
<dbReference type="EMBL" id="CH964232">
    <property type="protein sequence ID" value="EDW81104.1"/>
    <property type="molecule type" value="Genomic_DNA"/>
</dbReference>
<proteinExistence type="predicted"/>
<feature type="region of interest" description="Disordered" evidence="1">
    <location>
        <begin position="34"/>
        <end position="87"/>
    </location>
</feature>
<dbReference type="Proteomes" id="UP000007798">
    <property type="component" value="Unassembled WGS sequence"/>
</dbReference>
<feature type="compositionally biased region" description="Polar residues" evidence="1">
    <location>
        <begin position="61"/>
        <end position="87"/>
    </location>
</feature>
<dbReference type="InParanoid" id="B4NBE0"/>
<dbReference type="eggNOG" id="ENOG502SCP1">
    <property type="taxonomic scope" value="Eukaryota"/>
</dbReference>
<accession>B4NBE0</accession>
<evidence type="ECO:0008006" key="6">
    <source>
        <dbReference type="Google" id="ProtNLM"/>
    </source>
</evidence>
<dbReference type="OMA" id="PGPIMVQ"/>
<evidence type="ECO:0000256" key="1">
    <source>
        <dbReference type="SAM" id="MobiDB-lite"/>
    </source>
</evidence>
<feature type="signal peptide" evidence="3">
    <location>
        <begin position="1"/>
        <end position="25"/>
    </location>
</feature>
<dbReference type="PhylomeDB" id="B4NBE0"/>
<dbReference type="HOGENOM" id="CLU_980975_0_0_1"/>
<dbReference type="STRING" id="7260.B4NBE0"/>
<gene>
    <name evidence="4" type="primary">Dwil\GK11199</name>
    <name evidence="4" type="ORF">Dwil_GK11199</name>
</gene>
<protein>
    <recommendedName>
        <fullName evidence="6">CG10035-PA</fullName>
    </recommendedName>
</protein>
<dbReference type="AlphaFoldDB" id="B4NBE0"/>
<name>B4NBE0_DROWI</name>
<organism evidence="4 5">
    <name type="scientific">Drosophila willistoni</name>
    <name type="common">Fruit fly</name>
    <dbReference type="NCBI Taxonomy" id="7260"/>
    <lineage>
        <taxon>Eukaryota</taxon>
        <taxon>Metazoa</taxon>
        <taxon>Ecdysozoa</taxon>
        <taxon>Arthropoda</taxon>
        <taxon>Hexapoda</taxon>
        <taxon>Insecta</taxon>
        <taxon>Pterygota</taxon>
        <taxon>Neoptera</taxon>
        <taxon>Endopterygota</taxon>
        <taxon>Diptera</taxon>
        <taxon>Brachycera</taxon>
        <taxon>Muscomorpha</taxon>
        <taxon>Ephydroidea</taxon>
        <taxon>Drosophilidae</taxon>
        <taxon>Drosophila</taxon>
        <taxon>Sophophora</taxon>
    </lineage>
</organism>